<evidence type="ECO:0000313" key="3">
    <source>
        <dbReference type="Proteomes" id="UP000297245"/>
    </source>
</evidence>
<dbReference type="AlphaFoldDB" id="A0A4S8M5P0"/>
<keyword evidence="3" id="KW-1185">Reference proteome</keyword>
<feature type="transmembrane region" description="Helical" evidence="1">
    <location>
        <begin position="92"/>
        <end position="114"/>
    </location>
</feature>
<reference evidence="2 3" key="1">
    <citation type="journal article" date="2019" name="Nat. Ecol. Evol.">
        <title>Megaphylogeny resolves global patterns of mushroom evolution.</title>
        <authorList>
            <person name="Varga T."/>
            <person name="Krizsan K."/>
            <person name="Foldi C."/>
            <person name="Dima B."/>
            <person name="Sanchez-Garcia M."/>
            <person name="Sanchez-Ramirez S."/>
            <person name="Szollosi G.J."/>
            <person name="Szarkandi J.G."/>
            <person name="Papp V."/>
            <person name="Albert L."/>
            <person name="Andreopoulos W."/>
            <person name="Angelini C."/>
            <person name="Antonin V."/>
            <person name="Barry K.W."/>
            <person name="Bougher N.L."/>
            <person name="Buchanan P."/>
            <person name="Buyck B."/>
            <person name="Bense V."/>
            <person name="Catcheside P."/>
            <person name="Chovatia M."/>
            <person name="Cooper J."/>
            <person name="Damon W."/>
            <person name="Desjardin D."/>
            <person name="Finy P."/>
            <person name="Geml J."/>
            <person name="Haridas S."/>
            <person name="Hughes K."/>
            <person name="Justo A."/>
            <person name="Karasinski D."/>
            <person name="Kautmanova I."/>
            <person name="Kiss B."/>
            <person name="Kocsube S."/>
            <person name="Kotiranta H."/>
            <person name="LaButti K.M."/>
            <person name="Lechner B.E."/>
            <person name="Liimatainen K."/>
            <person name="Lipzen A."/>
            <person name="Lukacs Z."/>
            <person name="Mihaltcheva S."/>
            <person name="Morgado L.N."/>
            <person name="Niskanen T."/>
            <person name="Noordeloos M.E."/>
            <person name="Ohm R.A."/>
            <person name="Ortiz-Santana B."/>
            <person name="Ovrebo C."/>
            <person name="Racz N."/>
            <person name="Riley R."/>
            <person name="Savchenko A."/>
            <person name="Shiryaev A."/>
            <person name="Soop K."/>
            <person name="Spirin V."/>
            <person name="Szebenyi C."/>
            <person name="Tomsovsky M."/>
            <person name="Tulloss R.E."/>
            <person name="Uehling J."/>
            <person name="Grigoriev I.V."/>
            <person name="Vagvolgyi C."/>
            <person name="Papp T."/>
            <person name="Martin F.M."/>
            <person name="Miettinen O."/>
            <person name="Hibbett D.S."/>
            <person name="Nagy L.G."/>
        </authorList>
    </citation>
    <scope>NUCLEOTIDE SEQUENCE [LARGE SCALE GENOMIC DNA]</scope>
    <source>
        <strain evidence="2 3">CBS 962.96</strain>
    </source>
</reference>
<feature type="transmembrane region" description="Helical" evidence="1">
    <location>
        <begin position="12"/>
        <end position="37"/>
    </location>
</feature>
<proteinExistence type="predicted"/>
<evidence type="ECO:0000256" key="1">
    <source>
        <dbReference type="SAM" id="Phobius"/>
    </source>
</evidence>
<evidence type="ECO:0000313" key="2">
    <source>
        <dbReference type="EMBL" id="THU97566.1"/>
    </source>
</evidence>
<name>A0A4S8M5P0_DENBC</name>
<accession>A0A4S8M5P0</accession>
<keyword evidence="1" id="KW-0812">Transmembrane</keyword>
<dbReference type="Proteomes" id="UP000297245">
    <property type="component" value="Unassembled WGS sequence"/>
</dbReference>
<dbReference type="OrthoDB" id="3186354at2759"/>
<feature type="transmembrane region" description="Helical" evidence="1">
    <location>
        <begin position="170"/>
        <end position="193"/>
    </location>
</feature>
<organism evidence="2 3">
    <name type="scientific">Dendrothele bispora (strain CBS 962.96)</name>
    <dbReference type="NCBI Taxonomy" id="1314807"/>
    <lineage>
        <taxon>Eukaryota</taxon>
        <taxon>Fungi</taxon>
        <taxon>Dikarya</taxon>
        <taxon>Basidiomycota</taxon>
        <taxon>Agaricomycotina</taxon>
        <taxon>Agaricomycetes</taxon>
        <taxon>Agaricomycetidae</taxon>
        <taxon>Agaricales</taxon>
        <taxon>Agaricales incertae sedis</taxon>
        <taxon>Dendrothele</taxon>
    </lineage>
</organism>
<sequence>MSDPDYSQLIVYNLPFTFFTLLYGVYLVLFVTCMYIMAHKKGSVNRLHLTAIVALFVLATFGFIFGCIFTNLSIKIFAIGITVFKDVLLADISSVIMAGIYVLANIIADVILIHRCYKVWGAKKRIIIPPVLISIINNVLPFMIAGRIWWIENQVSKFLPSRKFNLPKHTIAICLESGIMYPLALLSALVSTFQPAEKPASQVHFVPILIQVVGIAPTFIILSIFN</sequence>
<dbReference type="EMBL" id="ML179153">
    <property type="protein sequence ID" value="THU97566.1"/>
    <property type="molecule type" value="Genomic_DNA"/>
</dbReference>
<gene>
    <name evidence="2" type="ORF">K435DRAFT_796430</name>
</gene>
<keyword evidence="1" id="KW-0472">Membrane</keyword>
<protein>
    <submittedName>
        <fullName evidence="2">Uncharacterized protein</fullName>
    </submittedName>
</protein>
<feature type="transmembrane region" description="Helical" evidence="1">
    <location>
        <begin position="126"/>
        <end position="150"/>
    </location>
</feature>
<feature type="transmembrane region" description="Helical" evidence="1">
    <location>
        <begin position="205"/>
        <end position="225"/>
    </location>
</feature>
<keyword evidence="1" id="KW-1133">Transmembrane helix</keyword>
<feature type="transmembrane region" description="Helical" evidence="1">
    <location>
        <begin position="49"/>
        <end position="72"/>
    </location>
</feature>